<evidence type="ECO:0000256" key="2">
    <source>
        <dbReference type="ARBA" id="ARBA00022771"/>
    </source>
</evidence>
<dbReference type="GeneID" id="106664320"/>
<keyword evidence="1" id="KW-0479">Metal-binding</keyword>
<dbReference type="InterPro" id="IPR006612">
    <property type="entry name" value="THAP_Znf"/>
</dbReference>
<keyword evidence="2 5" id="KW-0863">Zinc-finger</keyword>
<proteinExistence type="predicted"/>
<dbReference type="OrthoDB" id="7683421at2759"/>
<name>A0A8I6RNK4_CIMLE</name>
<dbReference type="GO" id="GO:0008270">
    <property type="term" value="F:zinc ion binding"/>
    <property type="evidence" value="ECO:0007669"/>
    <property type="project" value="UniProtKB-KW"/>
</dbReference>
<evidence type="ECO:0000256" key="4">
    <source>
        <dbReference type="ARBA" id="ARBA00023125"/>
    </source>
</evidence>
<evidence type="ECO:0000313" key="7">
    <source>
        <dbReference type="EnsemblMetazoa" id="XP_014245424.1"/>
    </source>
</evidence>
<evidence type="ECO:0000256" key="1">
    <source>
        <dbReference type="ARBA" id="ARBA00022723"/>
    </source>
</evidence>
<keyword evidence="8" id="KW-1185">Reference proteome</keyword>
<evidence type="ECO:0000313" key="8">
    <source>
        <dbReference type="Proteomes" id="UP000494040"/>
    </source>
</evidence>
<dbReference type="KEGG" id="clec:106664320"/>
<protein>
    <recommendedName>
        <fullName evidence="6">THAP-type domain-containing protein</fullName>
    </recommendedName>
</protein>
<dbReference type="SUPFAM" id="SSF57716">
    <property type="entry name" value="Glucocorticoid receptor-like (DNA-binding domain)"/>
    <property type="match status" value="1"/>
</dbReference>
<dbReference type="Proteomes" id="UP000494040">
    <property type="component" value="Unassembled WGS sequence"/>
</dbReference>
<dbReference type="SMART" id="SM00980">
    <property type="entry name" value="THAP"/>
    <property type="match status" value="1"/>
</dbReference>
<dbReference type="PROSITE" id="PS50950">
    <property type="entry name" value="ZF_THAP"/>
    <property type="match status" value="1"/>
</dbReference>
<sequence length="264" mass="29760">MVNNTRCCVPNCKDSRSAKRVLPVFDEKVYNIWVDRIGNPILEATEPQIVHKRYRVCDRHFSDYCRIPGSKKLKVGSLPTLHLPKFCEVPSYENSIFKHSNQTSVPSFDTLNFGDSNDLPFDFNVNELLSKLISSEPSLADENILLNCEKELEKLSANAIPDDGHHPNGDISDFAALEKLILQQLDELEQSANSVSNIPYWEPENFDESYLEFPEVDEVPAVTEPTTEVPEANLAADLATLTPMDIQLVDVDQSNNMVFFAVEL</sequence>
<accession>A0A8I6RNK4</accession>
<keyword evidence="4 5" id="KW-0238">DNA-binding</keyword>
<evidence type="ECO:0000256" key="3">
    <source>
        <dbReference type="ARBA" id="ARBA00022833"/>
    </source>
</evidence>
<evidence type="ECO:0000259" key="6">
    <source>
        <dbReference type="PROSITE" id="PS50950"/>
    </source>
</evidence>
<dbReference type="Pfam" id="PF05485">
    <property type="entry name" value="THAP"/>
    <property type="match status" value="1"/>
</dbReference>
<dbReference type="EnsemblMetazoa" id="XM_014389938.2">
    <property type="protein sequence ID" value="XP_014245424.1"/>
    <property type="gene ID" value="LOC106664320"/>
</dbReference>
<reference evidence="7" key="1">
    <citation type="submission" date="2022-01" db="UniProtKB">
        <authorList>
            <consortium name="EnsemblMetazoa"/>
        </authorList>
    </citation>
    <scope>IDENTIFICATION</scope>
</reference>
<dbReference type="RefSeq" id="XP_014245424.1">
    <property type="nucleotide sequence ID" value="XM_014389938.2"/>
</dbReference>
<dbReference type="GO" id="GO:0003677">
    <property type="term" value="F:DNA binding"/>
    <property type="evidence" value="ECO:0007669"/>
    <property type="project" value="UniProtKB-UniRule"/>
</dbReference>
<keyword evidence="3" id="KW-0862">Zinc</keyword>
<evidence type="ECO:0000256" key="5">
    <source>
        <dbReference type="PROSITE-ProRule" id="PRU00309"/>
    </source>
</evidence>
<feature type="domain" description="THAP-type" evidence="6">
    <location>
        <begin position="1"/>
        <end position="82"/>
    </location>
</feature>
<dbReference type="AlphaFoldDB" id="A0A8I6RNK4"/>
<organism evidence="7 8">
    <name type="scientific">Cimex lectularius</name>
    <name type="common">Bed bug</name>
    <name type="synonym">Acanthia lectularia</name>
    <dbReference type="NCBI Taxonomy" id="79782"/>
    <lineage>
        <taxon>Eukaryota</taxon>
        <taxon>Metazoa</taxon>
        <taxon>Ecdysozoa</taxon>
        <taxon>Arthropoda</taxon>
        <taxon>Hexapoda</taxon>
        <taxon>Insecta</taxon>
        <taxon>Pterygota</taxon>
        <taxon>Neoptera</taxon>
        <taxon>Paraneoptera</taxon>
        <taxon>Hemiptera</taxon>
        <taxon>Heteroptera</taxon>
        <taxon>Panheteroptera</taxon>
        <taxon>Cimicomorpha</taxon>
        <taxon>Cimicidae</taxon>
        <taxon>Cimex</taxon>
    </lineage>
</organism>